<dbReference type="InterPro" id="IPR029058">
    <property type="entry name" value="AB_hydrolase_fold"/>
</dbReference>
<protein>
    <submittedName>
        <fullName evidence="6">Alpha/beta hydrolase fold-domain-containing protein</fullName>
    </submittedName>
</protein>
<evidence type="ECO:0000256" key="1">
    <source>
        <dbReference type="ARBA" id="ARBA00010515"/>
    </source>
</evidence>
<dbReference type="InterPro" id="IPR013094">
    <property type="entry name" value="AB_hydrolase_3"/>
</dbReference>
<sequence length="488" mass="54155">MNTDQLGLFTTLLPKLPVIARTAVLHLLRYSEQSKFLDMRTEIITAVLRSFMTGKPMSVTASQRWLSKETQAKGRVWVSTYTCPVPTDGGIQNAVAAAIEGLRDKMDEKSFRVRMPEMEGIQAEWTGYRAEATPESTLPDISEKEKYDAMMKAVTSPATILYFHGGAFWLMDPATHRAMTKRLAKVSGGRCYSVRYRLAPQNPFPAALMDALASYLALLYPPPGAFHEAVRPEHVVFAGDSAGGNLALSLLQTILQLQRTGTNVLWQGEHRTVPLPGGCAVNSPWVDITHSSPSCETNAAFDYLPPLSLQLSMEPKRPKCQAWPANPPRELMYTENDMVLHPLVSLLFAPSWKGSCPIYICAGRELLSDEDKFMAHKFWQDGVSVTYEEYEGMPHCFALLFEKLAEARRCTDGWAGFCKRVVGGKTEESFKVIKAKTLEEVEVKPEELRPYAIEEIRGAIEARMKGHLGSEGGLRTGEMTGEAATAKL</sequence>
<keyword evidence="2 6" id="KW-0378">Hydrolase</keyword>
<evidence type="ECO:0000256" key="4">
    <source>
        <dbReference type="SAM" id="MobiDB-lite"/>
    </source>
</evidence>
<evidence type="ECO:0000313" key="7">
    <source>
        <dbReference type="Proteomes" id="UP001175000"/>
    </source>
</evidence>
<feature type="active site" evidence="3">
    <location>
        <position position="241"/>
    </location>
</feature>
<comment type="similarity">
    <text evidence="1">Belongs to the 'GDXG' lipolytic enzyme family.</text>
</comment>
<dbReference type="InterPro" id="IPR033140">
    <property type="entry name" value="Lipase_GDXG_put_SER_AS"/>
</dbReference>
<keyword evidence="7" id="KW-1185">Reference proteome</keyword>
<dbReference type="PANTHER" id="PTHR48081">
    <property type="entry name" value="AB HYDROLASE SUPERFAMILY PROTEIN C4A8.06C"/>
    <property type="match status" value="1"/>
</dbReference>
<accession>A0AA39WL10</accession>
<dbReference type="InterPro" id="IPR050300">
    <property type="entry name" value="GDXG_lipolytic_enzyme"/>
</dbReference>
<dbReference type="Gene3D" id="3.40.50.1820">
    <property type="entry name" value="alpha/beta hydrolase"/>
    <property type="match status" value="1"/>
</dbReference>
<dbReference type="Proteomes" id="UP001175000">
    <property type="component" value="Unassembled WGS sequence"/>
</dbReference>
<dbReference type="EMBL" id="JAULSU010000005">
    <property type="protein sequence ID" value="KAK0617368.1"/>
    <property type="molecule type" value="Genomic_DNA"/>
</dbReference>
<evidence type="ECO:0000313" key="6">
    <source>
        <dbReference type="EMBL" id="KAK0617368.1"/>
    </source>
</evidence>
<evidence type="ECO:0000256" key="3">
    <source>
        <dbReference type="PROSITE-ProRule" id="PRU10038"/>
    </source>
</evidence>
<name>A0AA39WL10_9PEZI</name>
<feature type="domain" description="Alpha/beta hydrolase fold-3" evidence="5">
    <location>
        <begin position="160"/>
        <end position="398"/>
    </location>
</feature>
<feature type="region of interest" description="Disordered" evidence="4">
    <location>
        <begin position="469"/>
        <end position="488"/>
    </location>
</feature>
<dbReference type="AlphaFoldDB" id="A0AA39WL10"/>
<dbReference type="PROSITE" id="PS01174">
    <property type="entry name" value="LIPASE_GDXG_SER"/>
    <property type="match status" value="1"/>
</dbReference>
<comment type="caution">
    <text evidence="6">The sequence shown here is derived from an EMBL/GenBank/DDBJ whole genome shotgun (WGS) entry which is preliminary data.</text>
</comment>
<proteinExistence type="inferred from homology"/>
<reference evidence="6" key="1">
    <citation type="submission" date="2023-06" db="EMBL/GenBank/DDBJ databases">
        <title>Genome-scale phylogeny and comparative genomics of the fungal order Sordariales.</title>
        <authorList>
            <consortium name="Lawrence Berkeley National Laboratory"/>
            <person name="Hensen N."/>
            <person name="Bonometti L."/>
            <person name="Westerberg I."/>
            <person name="Brannstrom I.O."/>
            <person name="Guillou S."/>
            <person name="Cros-Aarteil S."/>
            <person name="Calhoun S."/>
            <person name="Haridas S."/>
            <person name="Kuo A."/>
            <person name="Mondo S."/>
            <person name="Pangilinan J."/>
            <person name="Riley R."/>
            <person name="Labutti K."/>
            <person name="Andreopoulos B."/>
            <person name="Lipzen A."/>
            <person name="Chen C."/>
            <person name="Yanf M."/>
            <person name="Daum C."/>
            <person name="Ng V."/>
            <person name="Clum A."/>
            <person name="Steindorff A."/>
            <person name="Ohm R."/>
            <person name="Martin F."/>
            <person name="Silar P."/>
            <person name="Natvig D."/>
            <person name="Lalanne C."/>
            <person name="Gautier V."/>
            <person name="Ament-Velasquez S.L."/>
            <person name="Kruys A."/>
            <person name="Hutchinson M.I."/>
            <person name="Powell A.J."/>
            <person name="Barry K."/>
            <person name="Miller A.N."/>
            <person name="Grigoriev I.V."/>
            <person name="Debuchy R."/>
            <person name="Gladieux P."/>
            <person name="Thoren M.H."/>
            <person name="Johannesson H."/>
        </authorList>
    </citation>
    <scope>NUCLEOTIDE SEQUENCE</scope>
    <source>
        <strain evidence="6">CBS 606.72</strain>
    </source>
</reference>
<dbReference type="InterPro" id="IPR002168">
    <property type="entry name" value="Lipase_GDXG_HIS_AS"/>
</dbReference>
<dbReference type="GO" id="GO:0016787">
    <property type="term" value="F:hydrolase activity"/>
    <property type="evidence" value="ECO:0007669"/>
    <property type="project" value="UniProtKB-KW"/>
</dbReference>
<gene>
    <name evidence="6" type="ORF">B0T14DRAFT_538925</name>
</gene>
<organism evidence="6 7">
    <name type="scientific">Immersiella caudata</name>
    <dbReference type="NCBI Taxonomy" id="314043"/>
    <lineage>
        <taxon>Eukaryota</taxon>
        <taxon>Fungi</taxon>
        <taxon>Dikarya</taxon>
        <taxon>Ascomycota</taxon>
        <taxon>Pezizomycotina</taxon>
        <taxon>Sordariomycetes</taxon>
        <taxon>Sordariomycetidae</taxon>
        <taxon>Sordariales</taxon>
        <taxon>Lasiosphaeriaceae</taxon>
        <taxon>Immersiella</taxon>
    </lineage>
</organism>
<evidence type="ECO:0000259" key="5">
    <source>
        <dbReference type="Pfam" id="PF07859"/>
    </source>
</evidence>
<dbReference type="PANTHER" id="PTHR48081:SF25">
    <property type="entry name" value="PUTATIVE (AFU_ORTHOLOGUE AFUA_3G11560)-RELATED"/>
    <property type="match status" value="1"/>
</dbReference>
<dbReference type="Pfam" id="PF07859">
    <property type="entry name" value="Abhydrolase_3"/>
    <property type="match status" value="1"/>
</dbReference>
<evidence type="ECO:0000256" key="2">
    <source>
        <dbReference type="ARBA" id="ARBA00022801"/>
    </source>
</evidence>
<dbReference type="PROSITE" id="PS01173">
    <property type="entry name" value="LIPASE_GDXG_HIS"/>
    <property type="match status" value="1"/>
</dbReference>
<dbReference type="SUPFAM" id="SSF53474">
    <property type="entry name" value="alpha/beta-Hydrolases"/>
    <property type="match status" value="1"/>
</dbReference>